<proteinExistence type="predicted"/>
<protein>
    <submittedName>
        <fullName evidence="3">Uncharacterized protein</fullName>
    </submittedName>
</protein>
<keyword evidence="2" id="KW-0472">Membrane</keyword>
<evidence type="ECO:0000256" key="2">
    <source>
        <dbReference type="SAM" id="Phobius"/>
    </source>
</evidence>
<sequence length="72" mass="7420">MLVPVFIAEFDPVWYVASTLLSVTAAGAAVTVWAAVRAVSRSGPVPAPVAHRSTGSAGPHHGSVAQRRREAA</sequence>
<gene>
    <name evidence="3" type="ORF">BOX37_26480</name>
</gene>
<feature type="region of interest" description="Disordered" evidence="1">
    <location>
        <begin position="45"/>
        <end position="72"/>
    </location>
</feature>
<evidence type="ECO:0000313" key="3">
    <source>
        <dbReference type="EMBL" id="APE36889.1"/>
    </source>
</evidence>
<accession>A0A1J0VY11</accession>
<dbReference type="KEGG" id="nsl:BOX37_26480"/>
<dbReference type="AlphaFoldDB" id="A0A1J0VY11"/>
<dbReference type="EMBL" id="CP018082">
    <property type="protein sequence ID" value="APE36889.1"/>
    <property type="molecule type" value="Genomic_DNA"/>
</dbReference>
<keyword evidence="2" id="KW-0812">Transmembrane</keyword>
<evidence type="ECO:0000256" key="1">
    <source>
        <dbReference type="SAM" id="MobiDB-lite"/>
    </source>
</evidence>
<feature type="transmembrane region" description="Helical" evidence="2">
    <location>
        <begin position="12"/>
        <end position="36"/>
    </location>
</feature>
<name>A0A1J0VY11_9NOCA</name>
<organism evidence="3 4">
    <name type="scientific">Nocardia mangyaensis</name>
    <dbReference type="NCBI Taxonomy" id="2213200"/>
    <lineage>
        <taxon>Bacteria</taxon>
        <taxon>Bacillati</taxon>
        <taxon>Actinomycetota</taxon>
        <taxon>Actinomycetes</taxon>
        <taxon>Mycobacteriales</taxon>
        <taxon>Nocardiaceae</taxon>
        <taxon>Nocardia</taxon>
    </lineage>
</organism>
<dbReference type="Proteomes" id="UP000183810">
    <property type="component" value="Chromosome"/>
</dbReference>
<keyword evidence="4" id="KW-1185">Reference proteome</keyword>
<evidence type="ECO:0000313" key="4">
    <source>
        <dbReference type="Proteomes" id="UP000183810"/>
    </source>
</evidence>
<keyword evidence="2" id="KW-1133">Transmembrane helix</keyword>
<reference evidence="3" key="1">
    <citation type="submission" date="2016-11" db="EMBL/GenBank/DDBJ databases">
        <authorList>
            <person name="Jaros S."/>
            <person name="Januszkiewicz K."/>
            <person name="Wedrychowicz H."/>
        </authorList>
    </citation>
    <scope>NUCLEOTIDE SEQUENCE [LARGE SCALE GENOMIC DNA]</scope>
    <source>
        <strain evidence="3">Y48</strain>
    </source>
</reference>